<gene>
    <name evidence="8" type="ORF">CWE10_15435</name>
</gene>
<evidence type="ECO:0000256" key="1">
    <source>
        <dbReference type="ARBA" id="ARBA00004651"/>
    </source>
</evidence>
<evidence type="ECO:0000313" key="8">
    <source>
        <dbReference type="EMBL" id="MBY6277571.1"/>
    </source>
</evidence>
<dbReference type="InterPro" id="IPR051449">
    <property type="entry name" value="ABC-2_transporter_component"/>
</dbReference>
<dbReference type="PANTHER" id="PTHR30294">
    <property type="entry name" value="MEMBRANE COMPONENT OF ABC TRANSPORTER YHHJ-RELATED"/>
    <property type="match status" value="1"/>
</dbReference>
<protein>
    <recommendedName>
        <fullName evidence="7">ABC-2 type transporter transmembrane domain-containing protein</fullName>
    </recommendedName>
</protein>
<dbReference type="PANTHER" id="PTHR30294:SF29">
    <property type="entry name" value="MULTIDRUG ABC TRANSPORTER PERMEASE YBHS-RELATED"/>
    <property type="match status" value="1"/>
</dbReference>
<keyword evidence="3 6" id="KW-0812">Transmembrane</keyword>
<reference evidence="8" key="1">
    <citation type="submission" date="2017-11" db="EMBL/GenBank/DDBJ databases">
        <title>Three new genomes from thermophilic consortium.</title>
        <authorList>
            <person name="Quaggio R."/>
            <person name="Amgarten D."/>
            <person name="Setubal J.C."/>
        </authorList>
    </citation>
    <scope>NUCLEOTIDE SEQUENCE</scope>
    <source>
        <strain evidence="8">ZCTH01-B2</strain>
    </source>
</reference>
<dbReference type="GO" id="GO:0005886">
    <property type="term" value="C:plasma membrane"/>
    <property type="evidence" value="ECO:0007669"/>
    <property type="project" value="UniProtKB-SubCell"/>
</dbReference>
<evidence type="ECO:0000259" key="7">
    <source>
        <dbReference type="Pfam" id="PF12698"/>
    </source>
</evidence>
<organism evidence="8 9">
    <name type="scientific">Symbiobacterium thermophilum</name>
    <dbReference type="NCBI Taxonomy" id="2734"/>
    <lineage>
        <taxon>Bacteria</taxon>
        <taxon>Bacillati</taxon>
        <taxon>Bacillota</taxon>
        <taxon>Clostridia</taxon>
        <taxon>Eubacteriales</taxon>
        <taxon>Symbiobacteriaceae</taxon>
        <taxon>Symbiobacterium</taxon>
    </lineage>
</organism>
<dbReference type="InterPro" id="IPR013525">
    <property type="entry name" value="ABC2_TM"/>
</dbReference>
<dbReference type="EMBL" id="PIUK01000200">
    <property type="protein sequence ID" value="MBY6277571.1"/>
    <property type="molecule type" value="Genomic_DNA"/>
</dbReference>
<feature type="transmembrane region" description="Helical" evidence="6">
    <location>
        <begin position="21"/>
        <end position="41"/>
    </location>
</feature>
<accession>A0A953IC75</accession>
<name>A0A953IC75_SYMTR</name>
<dbReference type="RefSeq" id="WP_273380834.1">
    <property type="nucleotide sequence ID" value="NZ_PIUK01000200.1"/>
</dbReference>
<keyword evidence="4 6" id="KW-1133">Transmembrane helix</keyword>
<evidence type="ECO:0000256" key="5">
    <source>
        <dbReference type="ARBA" id="ARBA00023136"/>
    </source>
</evidence>
<evidence type="ECO:0000256" key="6">
    <source>
        <dbReference type="SAM" id="Phobius"/>
    </source>
</evidence>
<dbReference type="Proteomes" id="UP000732377">
    <property type="component" value="Unassembled WGS sequence"/>
</dbReference>
<dbReference type="Pfam" id="PF12698">
    <property type="entry name" value="ABC2_membrane_3"/>
    <property type="match status" value="1"/>
</dbReference>
<evidence type="ECO:0000313" key="9">
    <source>
        <dbReference type="Proteomes" id="UP000732377"/>
    </source>
</evidence>
<evidence type="ECO:0000256" key="2">
    <source>
        <dbReference type="ARBA" id="ARBA00022475"/>
    </source>
</evidence>
<comment type="subcellular location">
    <subcellularLocation>
        <location evidence="1">Cell membrane</location>
        <topology evidence="1">Multi-pass membrane protein</topology>
    </subcellularLocation>
</comment>
<proteinExistence type="predicted"/>
<evidence type="ECO:0000256" key="3">
    <source>
        <dbReference type="ARBA" id="ARBA00022692"/>
    </source>
</evidence>
<comment type="caution">
    <text evidence="8">The sequence shown here is derived from an EMBL/GenBank/DDBJ whole genome shotgun (WGS) entry which is preliminary data.</text>
</comment>
<feature type="domain" description="ABC-2 type transporter transmembrane" evidence="7">
    <location>
        <begin position="23"/>
        <end position="135"/>
    </location>
</feature>
<keyword evidence="5 6" id="KW-0472">Membrane</keyword>
<keyword evidence="2" id="KW-1003">Cell membrane</keyword>
<dbReference type="GO" id="GO:0140359">
    <property type="term" value="F:ABC-type transporter activity"/>
    <property type="evidence" value="ECO:0007669"/>
    <property type="project" value="InterPro"/>
</dbReference>
<sequence length="179" mass="19303">MLQRILALAQKEFIQIRRDRRNLAMMLVLPILWLILFGYAFTFDVGEVPVAVVDRSGTTIGAAVADALRSYDRFVPADLPEPSEAGIREAIFRGEVVMGVLIPPGYGDEAHAGLHILLDGANLFAAQTAARLIPSALEPAQEVVRAELQARTRAHVAELIAEAAEARKAEVLEGAASPP</sequence>
<dbReference type="AlphaFoldDB" id="A0A953IC75"/>
<evidence type="ECO:0000256" key="4">
    <source>
        <dbReference type="ARBA" id="ARBA00022989"/>
    </source>
</evidence>